<evidence type="ECO:0000256" key="8">
    <source>
        <dbReference type="ARBA" id="ARBA00023012"/>
    </source>
</evidence>
<keyword evidence="9" id="KW-0472">Membrane</keyword>
<dbReference type="RefSeq" id="WP_254576641.1">
    <property type="nucleotide sequence ID" value="NZ_CP100595.1"/>
</dbReference>
<dbReference type="InterPro" id="IPR000700">
    <property type="entry name" value="PAS-assoc_C"/>
</dbReference>
<dbReference type="Pfam" id="PF08448">
    <property type="entry name" value="PAS_4"/>
    <property type="match status" value="1"/>
</dbReference>
<evidence type="ECO:0000259" key="12">
    <source>
        <dbReference type="PROSITE" id="PS50113"/>
    </source>
</evidence>
<keyword evidence="9" id="KW-0812">Transmembrane</keyword>
<dbReference type="InterPro" id="IPR013656">
    <property type="entry name" value="PAS_4"/>
</dbReference>
<keyword evidence="8" id="KW-0902">Two-component regulatory system</keyword>
<dbReference type="PROSITE" id="PS50113">
    <property type="entry name" value="PAC"/>
    <property type="match status" value="2"/>
</dbReference>
<dbReference type="EMBL" id="CP100595">
    <property type="protein sequence ID" value="UTJ06462.1"/>
    <property type="molecule type" value="Genomic_DNA"/>
</dbReference>
<dbReference type="PROSITE" id="PS50112">
    <property type="entry name" value="PAS"/>
    <property type="match status" value="1"/>
</dbReference>
<dbReference type="InterPro" id="IPR013767">
    <property type="entry name" value="PAS_fold"/>
</dbReference>
<evidence type="ECO:0000256" key="1">
    <source>
        <dbReference type="ARBA" id="ARBA00000085"/>
    </source>
</evidence>
<dbReference type="InterPro" id="IPR003594">
    <property type="entry name" value="HATPase_dom"/>
</dbReference>
<dbReference type="CDD" id="cd00082">
    <property type="entry name" value="HisKA"/>
    <property type="match status" value="1"/>
</dbReference>
<evidence type="ECO:0000256" key="9">
    <source>
        <dbReference type="SAM" id="Phobius"/>
    </source>
</evidence>
<dbReference type="Pfam" id="PF00989">
    <property type="entry name" value="PAS"/>
    <property type="match status" value="1"/>
</dbReference>
<dbReference type="SMART" id="SM00387">
    <property type="entry name" value="HATPase_c"/>
    <property type="match status" value="1"/>
</dbReference>
<dbReference type="EC" id="2.7.13.3" evidence="2"/>
<comment type="catalytic activity">
    <reaction evidence="1">
        <text>ATP + protein L-histidine = ADP + protein N-phospho-L-histidine.</text>
        <dbReference type="EC" id="2.7.13.3"/>
    </reaction>
</comment>
<feature type="transmembrane region" description="Helical" evidence="9">
    <location>
        <begin position="12"/>
        <end position="32"/>
    </location>
</feature>
<dbReference type="GO" id="GO:0016301">
    <property type="term" value="F:kinase activity"/>
    <property type="evidence" value="ECO:0007669"/>
    <property type="project" value="UniProtKB-KW"/>
</dbReference>
<evidence type="ECO:0000256" key="5">
    <source>
        <dbReference type="ARBA" id="ARBA00022741"/>
    </source>
</evidence>
<dbReference type="InterPro" id="IPR005467">
    <property type="entry name" value="His_kinase_dom"/>
</dbReference>
<organism evidence="13 14">
    <name type="scientific">Arcobacter roscoffensis</name>
    <dbReference type="NCBI Taxonomy" id="2961520"/>
    <lineage>
        <taxon>Bacteria</taxon>
        <taxon>Pseudomonadati</taxon>
        <taxon>Campylobacterota</taxon>
        <taxon>Epsilonproteobacteria</taxon>
        <taxon>Campylobacterales</taxon>
        <taxon>Arcobacteraceae</taxon>
        <taxon>Arcobacter</taxon>
    </lineage>
</organism>
<dbReference type="InterPro" id="IPR001610">
    <property type="entry name" value="PAC"/>
</dbReference>
<keyword evidence="3" id="KW-0597">Phosphoprotein</keyword>
<evidence type="ECO:0000313" key="14">
    <source>
        <dbReference type="Proteomes" id="UP001060012"/>
    </source>
</evidence>
<evidence type="ECO:0000313" key="13">
    <source>
        <dbReference type="EMBL" id="UTJ06462.1"/>
    </source>
</evidence>
<dbReference type="CDD" id="cd00130">
    <property type="entry name" value="PAS"/>
    <property type="match status" value="1"/>
</dbReference>
<dbReference type="Gene3D" id="3.30.450.20">
    <property type="entry name" value="PAS domain"/>
    <property type="match status" value="2"/>
</dbReference>
<keyword evidence="9" id="KW-1133">Transmembrane helix</keyword>
<dbReference type="SMART" id="SM00086">
    <property type="entry name" value="PAC"/>
    <property type="match status" value="2"/>
</dbReference>
<dbReference type="SUPFAM" id="SSF47384">
    <property type="entry name" value="Homodimeric domain of signal transducing histidine kinase"/>
    <property type="match status" value="1"/>
</dbReference>
<dbReference type="Gene3D" id="1.10.287.130">
    <property type="match status" value="1"/>
</dbReference>
<sequence length="818" mass="94950">MNKTTSLGKTLFLSLIIVVTVVTAIISSLSLLKDEAIKTHLEIAKLHANTLSDQVTQTFNNINLLSSNLISVINTQEEFSTLNSRFNKILYNNPFVRSINILDSNRNIIYSSNELNKGLHIKINDFYPKPLFNQSVLRFGLPWIGRDLIDASNVTHMDSIDKKDLSFIPVLKYFELEQKEFYILIAINSEYFVNRYIENLDNSFAYIDLYRIDGFLLFSSDENISPGTLIKKRNLYNESLKSSQSWGIESFKTKEYITSYKLTNVFPLNIAIRIDVEESLKDWEEKTSNISILIISLVLVSAILVVALIFKYHLEKEVELKFQRKQIKEQKKFQTLFEQTIFLAAIMKRNADLTQVNNKGLEYLQEDLKEALTKKFWELSCWEKEQSEYLKQIILNMDLQAEVFQDEITLKNTRGEKRVLELSLIPLNIDGELELVALGLDITQRKQREEELKQAYIVFQNAHDGIMITNKDTNIINVNSAFEKSTGFSIEDVYMKSPNILQSGIHTNEFYSKMWQELNEFGFWEGDLINKKKNGEVFNEYITISAVYDEEENVKNYIGIFSDTTNQKKQEERLKEQEQLLHQQSKMAAMGEMIENIAHQWRQPLSVISTIATGIKFKKELGIYDEKEEFLELEKINESSQYLSETIEDFRDFLRTDKPKSLFNIINTFDKSLKLISSKFKNREINIHKDIENVSLYGIENELVQVFLNVFNNAKDALENKKIENKILLIEVKEDNSIANIKITDNGGGIKEEIIDRIFEPYFTTKHQSQGTGIGLYMSQEIIVKHMNGKIKCYNTQIEYEGKNYFGACFEISIPMKN</sequence>
<keyword evidence="6 13" id="KW-0418">Kinase</keyword>
<dbReference type="InterPro" id="IPR036890">
    <property type="entry name" value="HATPase_C_sf"/>
</dbReference>
<evidence type="ECO:0000256" key="3">
    <source>
        <dbReference type="ARBA" id="ARBA00022553"/>
    </source>
</evidence>
<reference evidence="13" key="1">
    <citation type="submission" date="2022-07" db="EMBL/GenBank/DDBJ databases">
        <title>Arcobacter roscoffensis sp. nov., a marine bacterium isolated from coastal seawater collected from Roscoff, France.</title>
        <authorList>
            <person name="Pascual J."/>
            <person name="Lepeaux C."/>
            <person name="Methner A."/>
            <person name="Overmann J."/>
        </authorList>
    </citation>
    <scope>NUCLEOTIDE SEQUENCE</scope>
    <source>
        <strain evidence="13">ARW1-2F2</strain>
    </source>
</reference>
<keyword evidence="4" id="KW-0808">Transferase</keyword>
<dbReference type="Gene3D" id="3.30.565.10">
    <property type="entry name" value="Histidine kinase-like ATPase, C-terminal domain"/>
    <property type="match status" value="1"/>
</dbReference>
<protein>
    <recommendedName>
        <fullName evidence="2">histidine kinase</fullName>
        <ecNumber evidence="2">2.7.13.3</ecNumber>
    </recommendedName>
</protein>
<dbReference type="PRINTS" id="PR00344">
    <property type="entry name" value="BCTRLSENSOR"/>
</dbReference>
<dbReference type="InterPro" id="IPR036097">
    <property type="entry name" value="HisK_dim/P_sf"/>
</dbReference>
<keyword evidence="7" id="KW-0067">ATP-binding</keyword>
<evidence type="ECO:0000259" key="10">
    <source>
        <dbReference type="PROSITE" id="PS50109"/>
    </source>
</evidence>
<dbReference type="Pfam" id="PF00512">
    <property type="entry name" value="HisKA"/>
    <property type="match status" value="1"/>
</dbReference>
<dbReference type="Proteomes" id="UP001060012">
    <property type="component" value="Chromosome"/>
</dbReference>
<dbReference type="InterPro" id="IPR000014">
    <property type="entry name" value="PAS"/>
</dbReference>
<dbReference type="PROSITE" id="PS50109">
    <property type="entry name" value="HIS_KIN"/>
    <property type="match status" value="1"/>
</dbReference>
<keyword evidence="14" id="KW-1185">Reference proteome</keyword>
<name>A0ABY5E4H0_9BACT</name>
<keyword evidence="5" id="KW-0547">Nucleotide-binding</keyword>
<dbReference type="PANTHER" id="PTHR43065:SF46">
    <property type="entry name" value="C4-DICARBOXYLATE TRANSPORT SENSOR PROTEIN DCTB"/>
    <property type="match status" value="1"/>
</dbReference>
<dbReference type="InterPro" id="IPR035965">
    <property type="entry name" value="PAS-like_dom_sf"/>
</dbReference>
<dbReference type="SMART" id="SM00091">
    <property type="entry name" value="PAS"/>
    <property type="match status" value="1"/>
</dbReference>
<evidence type="ECO:0000256" key="4">
    <source>
        <dbReference type="ARBA" id="ARBA00022679"/>
    </source>
</evidence>
<dbReference type="SUPFAM" id="SSF55785">
    <property type="entry name" value="PYP-like sensor domain (PAS domain)"/>
    <property type="match status" value="2"/>
</dbReference>
<dbReference type="PANTHER" id="PTHR43065">
    <property type="entry name" value="SENSOR HISTIDINE KINASE"/>
    <property type="match status" value="1"/>
</dbReference>
<dbReference type="InterPro" id="IPR004358">
    <property type="entry name" value="Sig_transdc_His_kin-like_C"/>
</dbReference>
<feature type="domain" description="PAS" evidence="11">
    <location>
        <begin position="448"/>
        <end position="497"/>
    </location>
</feature>
<feature type="domain" description="PAC" evidence="12">
    <location>
        <begin position="522"/>
        <end position="576"/>
    </location>
</feature>
<evidence type="ECO:0000256" key="7">
    <source>
        <dbReference type="ARBA" id="ARBA00022840"/>
    </source>
</evidence>
<dbReference type="SUPFAM" id="SSF55874">
    <property type="entry name" value="ATPase domain of HSP90 chaperone/DNA topoisomerase II/histidine kinase"/>
    <property type="match status" value="1"/>
</dbReference>
<feature type="domain" description="Histidine kinase" evidence="10">
    <location>
        <begin position="596"/>
        <end position="818"/>
    </location>
</feature>
<feature type="domain" description="PAC" evidence="12">
    <location>
        <begin position="404"/>
        <end position="454"/>
    </location>
</feature>
<evidence type="ECO:0000259" key="11">
    <source>
        <dbReference type="PROSITE" id="PS50112"/>
    </source>
</evidence>
<dbReference type="Pfam" id="PF02518">
    <property type="entry name" value="HATPase_c"/>
    <property type="match status" value="1"/>
</dbReference>
<evidence type="ECO:0000256" key="2">
    <source>
        <dbReference type="ARBA" id="ARBA00012438"/>
    </source>
</evidence>
<dbReference type="InterPro" id="IPR003661">
    <property type="entry name" value="HisK_dim/P_dom"/>
</dbReference>
<dbReference type="NCBIfam" id="TIGR00229">
    <property type="entry name" value="sensory_box"/>
    <property type="match status" value="2"/>
</dbReference>
<feature type="transmembrane region" description="Helical" evidence="9">
    <location>
        <begin position="290"/>
        <end position="310"/>
    </location>
</feature>
<gene>
    <name evidence="13" type="ORF">NJU99_14645</name>
</gene>
<accession>A0ABY5E4H0</accession>
<proteinExistence type="predicted"/>
<evidence type="ECO:0000256" key="6">
    <source>
        <dbReference type="ARBA" id="ARBA00022777"/>
    </source>
</evidence>